<keyword evidence="4" id="KW-1185">Reference proteome</keyword>
<dbReference type="AlphaFoldDB" id="A0A507EFQ3"/>
<reference evidence="3 4" key="1">
    <citation type="journal article" date="2019" name="Sci. Rep.">
        <title>Comparative genomics of chytrid fungi reveal insights into the obligate biotrophic and pathogenic lifestyle of Synchytrium endobioticum.</title>
        <authorList>
            <person name="van de Vossenberg B.T.L.H."/>
            <person name="Warris S."/>
            <person name="Nguyen H.D.T."/>
            <person name="van Gent-Pelzer M.P.E."/>
            <person name="Joly D.L."/>
            <person name="van de Geest H.C."/>
            <person name="Bonants P.J.M."/>
            <person name="Smith D.S."/>
            <person name="Levesque C.A."/>
            <person name="van der Lee T.A.J."/>
        </authorList>
    </citation>
    <scope>NUCLEOTIDE SEQUENCE [LARGE SCALE GENOMIC DNA]</scope>
    <source>
        <strain evidence="3 4">CBS 809.83</strain>
    </source>
</reference>
<protein>
    <submittedName>
        <fullName evidence="3">Uncharacterized protein</fullName>
    </submittedName>
</protein>
<comment type="caution">
    <text evidence="3">The sequence shown here is derived from an EMBL/GenBank/DDBJ whole genome shotgun (WGS) entry which is preliminary data.</text>
</comment>
<dbReference type="InterPro" id="IPR051210">
    <property type="entry name" value="Ub_ligase/GEF_domain"/>
</dbReference>
<dbReference type="STRING" id="109895.A0A507EFQ3"/>
<feature type="repeat" description="RCC1" evidence="2">
    <location>
        <begin position="288"/>
        <end position="354"/>
    </location>
</feature>
<dbReference type="Proteomes" id="UP000318582">
    <property type="component" value="Unassembled WGS sequence"/>
</dbReference>
<evidence type="ECO:0000256" key="2">
    <source>
        <dbReference type="PROSITE-ProRule" id="PRU00235"/>
    </source>
</evidence>
<evidence type="ECO:0000313" key="4">
    <source>
        <dbReference type="Proteomes" id="UP000318582"/>
    </source>
</evidence>
<dbReference type="Pfam" id="PF00415">
    <property type="entry name" value="RCC1"/>
    <property type="match status" value="3"/>
</dbReference>
<dbReference type="PANTHER" id="PTHR22870">
    <property type="entry name" value="REGULATOR OF CHROMOSOME CONDENSATION"/>
    <property type="match status" value="1"/>
</dbReference>
<evidence type="ECO:0000313" key="3">
    <source>
        <dbReference type="EMBL" id="TPX62592.1"/>
    </source>
</evidence>
<dbReference type="EMBL" id="QEAQ01000002">
    <property type="protein sequence ID" value="TPX62592.1"/>
    <property type="molecule type" value="Genomic_DNA"/>
</dbReference>
<keyword evidence="1" id="KW-0677">Repeat</keyword>
<gene>
    <name evidence="3" type="ORF">PhCBS80983_g00359</name>
</gene>
<feature type="repeat" description="RCC1" evidence="2">
    <location>
        <begin position="354"/>
        <end position="409"/>
    </location>
</feature>
<dbReference type="PROSITE" id="PS50012">
    <property type="entry name" value="RCC1_3"/>
    <property type="match status" value="3"/>
</dbReference>
<dbReference type="PANTHER" id="PTHR22870:SF155">
    <property type="entry name" value="E3 UBIQUITIN-PROTEIN LIGASE HERC1-RELATED"/>
    <property type="match status" value="1"/>
</dbReference>
<dbReference type="InterPro" id="IPR000408">
    <property type="entry name" value="Reg_chr_condens"/>
</dbReference>
<sequence>MPKKQSILAFGFDAFGQCSGASSADNKSHLATDSVVSLTPVAQDTTFLELAATLSCSFALSSDQRIHIWGCTELFTGISGGPSYVRVWLPEVDYGAIRKILPARSTLDAHHQDAIFALVNNELRLLTFAPSKKQVEGHDQKRRRVEDHPVFEGLDTTTATSCNDITTTSLPFACVDVAVTSNHGAALTTSGDIMTWTLGSAVFTRIHDPLDGGPRFHSLASGRLHFMSLTSRNEVYTWGSSGLHGQMGHGTSETHVKPNPEVIEALQGLKATHVAGGGWHSAVATADGDIYTFGSPLKGQLGLAVSDPGSVATSANTSEAPINHAIPSPVDFEFGSLHLKVACGSQHTIVSNGTVLYGCGWTKYNQLGLGTQISEIHEFRPIALPDMDSKVNIADICCGDWHTLVLVEWDE</sequence>
<dbReference type="SUPFAM" id="SSF50985">
    <property type="entry name" value="RCC1/BLIP-II"/>
    <property type="match status" value="1"/>
</dbReference>
<dbReference type="InterPro" id="IPR009091">
    <property type="entry name" value="RCC1/BLIP-II"/>
</dbReference>
<evidence type="ECO:0000256" key="1">
    <source>
        <dbReference type="ARBA" id="ARBA00022737"/>
    </source>
</evidence>
<accession>A0A507EFQ3</accession>
<dbReference type="PRINTS" id="PR00633">
    <property type="entry name" value="RCCNDNSATION"/>
</dbReference>
<dbReference type="Gene3D" id="2.130.10.30">
    <property type="entry name" value="Regulator of chromosome condensation 1/beta-lactamase-inhibitor protein II"/>
    <property type="match status" value="2"/>
</dbReference>
<proteinExistence type="predicted"/>
<feature type="repeat" description="RCC1" evidence="2">
    <location>
        <begin position="233"/>
        <end position="287"/>
    </location>
</feature>
<organism evidence="3 4">
    <name type="scientific">Powellomyces hirtus</name>
    <dbReference type="NCBI Taxonomy" id="109895"/>
    <lineage>
        <taxon>Eukaryota</taxon>
        <taxon>Fungi</taxon>
        <taxon>Fungi incertae sedis</taxon>
        <taxon>Chytridiomycota</taxon>
        <taxon>Chytridiomycota incertae sedis</taxon>
        <taxon>Chytridiomycetes</taxon>
        <taxon>Spizellomycetales</taxon>
        <taxon>Powellomycetaceae</taxon>
        <taxon>Powellomyces</taxon>
    </lineage>
</organism>
<name>A0A507EFQ3_9FUNG</name>